<dbReference type="Gene3D" id="3.20.20.80">
    <property type="entry name" value="Glycosidases"/>
    <property type="match status" value="1"/>
</dbReference>
<evidence type="ECO:0000313" key="4">
    <source>
        <dbReference type="EMBL" id="MST72820.1"/>
    </source>
</evidence>
<dbReference type="AlphaFoldDB" id="A0A6N7XB78"/>
<dbReference type="PANTHER" id="PTHR34135">
    <property type="entry name" value="LYSOZYME"/>
    <property type="match status" value="1"/>
</dbReference>
<comment type="caution">
    <text evidence="4">The sequence shown here is derived from an EMBL/GenBank/DDBJ whole genome shotgun (WGS) entry which is preliminary data.</text>
</comment>
<dbReference type="Proteomes" id="UP000469325">
    <property type="component" value="Unassembled WGS sequence"/>
</dbReference>
<evidence type="ECO:0000256" key="3">
    <source>
        <dbReference type="SAM" id="Phobius"/>
    </source>
</evidence>
<feature type="compositionally biased region" description="Low complexity" evidence="2">
    <location>
        <begin position="52"/>
        <end position="67"/>
    </location>
</feature>
<dbReference type="PROSITE" id="PS51904">
    <property type="entry name" value="GLYCOSYL_HYDROL_F25_2"/>
    <property type="match status" value="1"/>
</dbReference>
<evidence type="ECO:0000313" key="5">
    <source>
        <dbReference type="Proteomes" id="UP000469325"/>
    </source>
</evidence>
<accession>A0A6N7XB78</accession>
<sequence>MTPRDQDRDRRRSSGTPRGRSAGSRPRGAARPYGERQSSGGRGTDRSEVRGTARSAARPSRRTATPREAPRRIREERPRPRPTRAPGEPRRTQQRPERRREQPYARRSSEDRAMRTANEAIANQRPNQREQMRRERRRKLLLPIALVSAAIVAVVALAVTHPSLLAPQDDTLVEDSSAQDQNADISQPNGLVGLQFAAADSPTLLKQPYDWTNLDTSGSYYSYAVDGSTKSVLGIDVSQHQGDIDWEKVKAAGIQFVYLRVGYRESIGAKVRADSNFKQNLSDAKAAGLKVGVYFYSQATTEEEAREEADLTLQMLDGTSLDYPVAFDFEPTNDSSGTRVSNLSADQMTKVAKAFCNRIWSSGYSTIIYGNSADLSLYNLGDLAKYGFWYAEYGSHPTMDLNFVLWQYTDEGTVDGIEGNVDIDLDLSAANDAISVTRSGEDAKAAPSSSGSD</sequence>
<dbReference type="GO" id="GO:0016052">
    <property type="term" value="P:carbohydrate catabolic process"/>
    <property type="evidence" value="ECO:0007669"/>
    <property type="project" value="TreeGrafter"/>
</dbReference>
<dbReference type="GO" id="GO:0003796">
    <property type="term" value="F:lysozyme activity"/>
    <property type="evidence" value="ECO:0007669"/>
    <property type="project" value="InterPro"/>
</dbReference>
<dbReference type="PANTHER" id="PTHR34135:SF2">
    <property type="entry name" value="LYSOZYME"/>
    <property type="match status" value="1"/>
</dbReference>
<evidence type="ECO:0000256" key="1">
    <source>
        <dbReference type="ARBA" id="ARBA00010646"/>
    </source>
</evidence>
<keyword evidence="3" id="KW-0812">Transmembrane</keyword>
<dbReference type="EMBL" id="VUNC01000005">
    <property type="protein sequence ID" value="MST72820.1"/>
    <property type="molecule type" value="Genomic_DNA"/>
</dbReference>
<feature type="compositionally biased region" description="Basic and acidic residues" evidence="2">
    <location>
        <begin position="87"/>
        <end position="114"/>
    </location>
</feature>
<evidence type="ECO:0008006" key="6">
    <source>
        <dbReference type="Google" id="ProtNLM"/>
    </source>
</evidence>
<dbReference type="InterPro" id="IPR017853">
    <property type="entry name" value="GH"/>
</dbReference>
<feature type="compositionally biased region" description="Basic and acidic residues" evidence="2">
    <location>
        <begin position="68"/>
        <end position="79"/>
    </location>
</feature>
<dbReference type="SUPFAM" id="SSF51445">
    <property type="entry name" value="(Trans)glycosidases"/>
    <property type="match status" value="1"/>
</dbReference>
<feature type="region of interest" description="Disordered" evidence="2">
    <location>
        <begin position="1"/>
        <end position="134"/>
    </location>
</feature>
<dbReference type="InterPro" id="IPR002053">
    <property type="entry name" value="Glyco_hydro_25"/>
</dbReference>
<feature type="compositionally biased region" description="Low complexity" evidence="2">
    <location>
        <begin position="14"/>
        <end position="32"/>
    </location>
</feature>
<dbReference type="RefSeq" id="WP_154435348.1">
    <property type="nucleotide sequence ID" value="NZ_VUNC01000005.1"/>
</dbReference>
<dbReference type="GO" id="GO:0009253">
    <property type="term" value="P:peptidoglycan catabolic process"/>
    <property type="evidence" value="ECO:0007669"/>
    <property type="project" value="InterPro"/>
</dbReference>
<evidence type="ECO:0000256" key="2">
    <source>
        <dbReference type="SAM" id="MobiDB-lite"/>
    </source>
</evidence>
<keyword evidence="3" id="KW-0472">Membrane</keyword>
<dbReference type="CDD" id="cd06414">
    <property type="entry name" value="GH25_LytC-like"/>
    <property type="match status" value="1"/>
</dbReference>
<gene>
    <name evidence="4" type="ORF">FYJ68_06845</name>
</gene>
<reference evidence="4 5" key="1">
    <citation type="submission" date="2019-08" db="EMBL/GenBank/DDBJ databases">
        <title>In-depth cultivation of the pig gut microbiome towards novel bacterial diversity and tailored functional studies.</title>
        <authorList>
            <person name="Wylensek D."/>
            <person name="Hitch T.C.A."/>
            <person name="Clavel T."/>
        </authorList>
    </citation>
    <scope>NUCLEOTIDE SEQUENCE [LARGE SCALE GENOMIC DNA]</scope>
    <source>
        <strain evidence="4 5">CA-Schmier-601-WT-1</strain>
    </source>
</reference>
<keyword evidence="3" id="KW-1133">Transmembrane helix</keyword>
<protein>
    <recommendedName>
        <fullName evidence="6">Glycosyl hydrolase family 25</fullName>
    </recommendedName>
</protein>
<proteinExistence type="inferred from homology"/>
<dbReference type="Pfam" id="PF01183">
    <property type="entry name" value="Glyco_hydro_25"/>
    <property type="match status" value="1"/>
</dbReference>
<name>A0A6N7XB78_9ACTN</name>
<feature type="compositionally biased region" description="Basic and acidic residues" evidence="2">
    <location>
        <begin position="1"/>
        <end position="12"/>
    </location>
</feature>
<comment type="similarity">
    <text evidence="1">Belongs to the glycosyl hydrolase 25 family.</text>
</comment>
<dbReference type="GO" id="GO:0016998">
    <property type="term" value="P:cell wall macromolecule catabolic process"/>
    <property type="evidence" value="ECO:0007669"/>
    <property type="project" value="InterPro"/>
</dbReference>
<feature type="transmembrane region" description="Helical" evidence="3">
    <location>
        <begin position="140"/>
        <end position="159"/>
    </location>
</feature>
<organism evidence="4 5">
    <name type="scientific">Olsenella porci</name>
    <dbReference type="NCBI Taxonomy" id="2652279"/>
    <lineage>
        <taxon>Bacteria</taxon>
        <taxon>Bacillati</taxon>
        <taxon>Actinomycetota</taxon>
        <taxon>Coriobacteriia</taxon>
        <taxon>Coriobacteriales</taxon>
        <taxon>Atopobiaceae</taxon>
        <taxon>Olsenella</taxon>
    </lineage>
</organism>
<keyword evidence="5" id="KW-1185">Reference proteome</keyword>